<proteinExistence type="predicted"/>
<dbReference type="KEGG" id="fau:Fraau_0627"/>
<evidence type="ECO:0000313" key="1">
    <source>
        <dbReference type="EMBL" id="AFC85105.1"/>
    </source>
</evidence>
<dbReference type="STRING" id="767434.Fraau_0627"/>
<dbReference type="RefSeq" id="WP_014402111.1">
    <property type="nucleotide sequence ID" value="NC_017033.1"/>
</dbReference>
<accession>H8L5E8</accession>
<keyword evidence="2" id="KW-1185">Reference proteome</keyword>
<protein>
    <submittedName>
        <fullName evidence="1">Uncharacterized protein</fullName>
    </submittedName>
</protein>
<sequence length="119" mass="13485">MTSATGILLRLLPGLFFPLLLQAKSLPQTDHCTKLVAEAAIKRLDTAGIIPQKDIDPTRNEIWLLAHEALPRNQFREVYQMRLKSHGGEHLTLILDREALAGDCQQDSLRHLYLISRSF</sequence>
<organism evidence="1 2">
    <name type="scientific">Frateuria aurantia (strain ATCC 33424 / DSM 6220 / KCTC 2777 / LMG 1558 / NBRC 3245 / NCIMB 13370)</name>
    <name type="common">Acetobacter aurantius</name>
    <dbReference type="NCBI Taxonomy" id="767434"/>
    <lineage>
        <taxon>Bacteria</taxon>
        <taxon>Pseudomonadati</taxon>
        <taxon>Pseudomonadota</taxon>
        <taxon>Gammaproteobacteria</taxon>
        <taxon>Lysobacterales</taxon>
        <taxon>Rhodanobacteraceae</taxon>
        <taxon>Frateuria</taxon>
    </lineage>
</organism>
<dbReference type="HOGENOM" id="CLU_2057932_0_0_6"/>
<dbReference type="EMBL" id="CP003350">
    <property type="protein sequence ID" value="AFC85105.1"/>
    <property type="molecule type" value="Genomic_DNA"/>
</dbReference>
<dbReference type="Proteomes" id="UP000005234">
    <property type="component" value="Chromosome"/>
</dbReference>
<gene>
    <name evidence="1" type="ordered locus">Fraau_0627</name>
</gene>
<evidence type="ECO:0000313" key="2">
    <source>
        <dbReference type="Proteomes" id="UP000005234"/>
    </source>
</evidence>
<reference evidence="1" key="1">
    <citation type="submission" date="2012-02" db="EMBL/GenBank/DDBJ databases">
        <title>The complete genome of Frateuria aurantia DSM 6220.</title>
        <authorList>
            <consortium name="US DOE Joint Genome Institute (JGI-PGF)"/>
            <person name="Lucas S."/>
            <person name="Copeland A."/>
            <person name="Lapidus A."/>
            <person name="Glavina del Rio T."/>
            <person name="Dalin E."/>
            <person name="Tice H."/>
            <person name="Bruce D."/>
            <person name="Goodwin L."/>
            <person name="Pitluck S."/>
            <person name="Peters L."/>
            <person name="Ovchinnikova G."/>
            <person name="Teshima H."/>
            <person name="Kyrpides N."/>
            <person name="Mavromatis K."/>
            <person name="Ivanova N."/>
            <person name="Brettin T."/>
            <person name="Detter J.C."/>
            <person name="Han C."/>
            <person name="Larimer F."/>
            <person name="Land M."/>
            <person name="Hauser L."/>
            <person name="Markowitz V."/>
            <person name="Cheng J.-F."/>
            <person name="Hugenholtz P."/>
            <person name="Woyke T."/>
            <person name="Wu D."/>
            <person name="Brambilla E."/>
            <person name="Klenk H.-P."/>
            <person name="Eisen J.A."/>
        </authorList>
    </citation>
    <scope>NUCLEOTIDE SEQUENCE</scope>
    <source>
        <strain evidence="1">DSM 6220</strain>
    </source>
</reference>
<dbReference type="AlphaFoldDB" id="H8L5E8"/>
<name>H8L5E8_FRAAD</name>